<proteinExistence type="predicted"/>
<feature type="transmembrane region" description="Helical" evidence="1">
    <location>
        <begin position="53"/>
        <end position="74"/>
    </location>
</feature>
<reference evidence="2" key="1">
    <citation type="journal article" date="2020" name="Stud. Mycol.">
        <title>101 Dothideomycetes genomes: a test case for predicting lifestyles and emergence of pathogens.</title>
        <authorList>
            <person name="Haridas S."/>
            <person name="Albert R."/>
            <person name="Binder M."/>
            <person name="Bloem J."/>
            <person name="Labutti K."/>
            <person name="Salamov A."/>
            <person name="Andreopoulos B."/>
            <person name="Baker S."/>
            <person name="Barry K."/>
            <person name="Bills G."/>
            <person name="Bluhm B."/>
            <person name="Cannon C."/>
            <person name="Castanera R."/>
            <person name="Culley D."/>
            <person name="Daum C."/>
            <person name="Ezra D."/>
            <person name="Gonzalez J."/>
            <person name="Henrissat B."/>
            <person name="Kuo A."/>
            <person name="Liang C."/>
            <person name="Lipzen A."/>
            <person name="Lutzoni F."/>
            <person name="Magnuson J."/>
            <person name="Mondo S."/>
            <person name="Nolan M."/>
            <person name="Ohm R."/>
            <person name="Pangilinan J."/>
            <person name="Park H.-J."/>
            <person name="Ramirez L."/>
            <person name="Alfaro M."/>
            <person name="Sun H."/>
            <person name="Tritt A."/>
            <person name="Yoshinaga Y."/>
            <person name="Zwiers L.-H."/>
            <person name="Turgeon B."/>
            <person name="Goodwin S."/>
            <person name="Spatafora J."/>
            <person name="Crous P."/>
            <person name="Grigoriev I."/>
        </authorList>
    </citation>
    <scope>NUCLEOTIDE SEQUENCE</scope>
    <source>
        <strain evidence="2">CBS 183.55</strain>
    </source>
</reference>
<keyword evidence="1" id="KW-0812">Transmembrane</keyword>
<dbReference type="RefSeq" id="XP_033444518.1">
    <property type="nucleotide sequence ID" value="XM_033593902.1"/>
</dbReference>
<evidence type="ECO:0000313" key="3">
    <source>
        <dbReference type="Proteomes" id="UP000800082"/>
    </source>
</evidence>
<gene>
    <name evidence="2" type="ORF">M421DRAFT_424905</name>
</gene>
<dbReference type="EMBL" id="ML978995">
    <property type="protein sequence ID" value="KAF1924265.1"/>
    <property type="molecule type" value="Genomic_DNA"/>
</dbReference>
<keyword evidence="1" id="KW-1133">Transmembrane helix</keyword>
<protein>
    <submittedName>
        <fullName evidence="2">Uncharacterized protein</fullName>
    </submittedName>
</protein>
<evidence type="ECO:0000313" key="2">
    <source>
        <dbReference type="EMBL" id="KAF1924265.1"/>
    </source>
</evidence>
<evidence type="ECO:0000256" key="1">
    <source>
        <dbReference type="SAM" id="Phobius"/>
    </source>
</evidence>
<name>A0A6A5R7W7_9PLEO</name>
<dbReference type="AlphaFoldDB" id="A0A6A5R7W7"/>
<accession>A0A6A5R7W7</accession>
<dbReference type="Proteomes" id="UP000800082">
    <property type="component" value="Unassembled WGS sequence"/>
</dbReference>
<keyword evidence="1" id="KW-0472">Membrane</keyword>
<keyword evidence="3" id="KW-1185">Reference proteome</keyword>
<dbReference type="GeneID" id="54351570"/>
<organism evidence="2 3">
    <name type="scientific">Didymella exigua CBS 183.55</name>
    <dbReference type="NCBI Taxonomy" id="1150837"/>
    <lineage>
        <taxon>Eukaryota</taxon>
        <taxon>Fungi</taxon>
        <taxon>Dikarya</taxon>
        <taxon>Ascomycota</taxon>
        <taxon>Pezizomycotina</taxon>
        <taxon>Dothideomycetes</taxon>
        <taxon>Pleosporomycetidae</taxon>
        <taxon>Pleosporales</taxon>
        <taxon>Pleosporineae</taxon>
        <taxon>Didymellaceae</taxon>
        <taxon>Didymella</taxon>
    </lineage>
</organism>
<sequence length="76" mass="8525">MSMNAEIKALPKMTSFSSFAMAILPSSYLHPTYLAEERNLPASLQSDSFMKNLKTWFVVASFHAPFMCTGLTMARE</sequence>